<evidence type="ECO:0000256" key="1">
    <source>
        <dbReference type="ARBA" id="ARBA00004123"/>
    </source>
</evidence>
<evidence type="ECO:0000256" key="2">
    <source>
        <dbReference type="ARBA" id="ARBA00023242"/>
    </source>
</evidence>
<protein>
    <submittedName>
        <fullName evidence="3">Uncharacterized protein</fullName>
    </submittedName>
</protein>
<organism evidence="3 4">
    <name type="scientific">Zasmidium cellare</name>
    <name type="common">Wine cellar mold</name>
    <name type="synonym">Racodium cellare</name>
    <dbReference type="NCBI Taxonomy" id="395010"/>
    <lineage>
        <taxon>Eukaryota</taxon>
        <taxon>Fungi</taxon>
        <taxon>Dikarya</taxon>
        <taxon>Ascomycota</taxon>
        <taxon>Pezizomycotina</taxon>
        <taxon>Dothideomycetes</taxon>
        <taxon>Dothideomycetidae</taxon>
        <taxon>Mycosphaerellales</taxon>
        <taxon>Mycosphaerellaceae</taxon>
        <taxon>Zasmidium</taxon>
    </lineage>
</organism>
<sequence length="411" mass="46728">MPDWTKETQNPFSVFSAVRAPPQGSPRPPSLPDSSMERFLFHHYTTHVAKIMMPYDHPFNPWTKQYPAAALVCRESRDQALYDALLAHSAYNLSELYGKDCKMLYQATRHYDKALQKLLRKTTSKISDFATTFASILTLVLVEVYSGGSAKWRQHLQGANTLFRTAQSEMSGIDSVKTSVQSMHIILIIAQTSKQFSVDSHDPLPDLRATSDTPEFGFTIGASKDVLQCISKITELGRGIANGTPINTMMEELRSMKDFLEDDHTSQWMNKGRESNMLAQHQTLAFISATKIYLHRIIFNAPPKAVQLSVSSTLEQVLRFCKEDRQNNFSIWPAFIAAVEAYTEQDMQDAEKWLDWSSSFGMGNRTVIASVVREVWRRREEKSQLLDLDKGLTCVDWREVMSEHDNDVLLV</sequence>
<keyword evidence="4" id="KW-1185">Reference proteome</keyword>
<dbReference type="InterPro" id="IPR021858">
    <property type="entry name" value="Fun_TF"/>
</dbReference>
<dbReference type="Proteomes" id="UP001305779">
    <property type="component" value="Unassembled WGS sequence"/>
</dbReference>
<comment type="subcellular location">
    <subcellularLocation>
        <location evidence="1">Nucleus</location>
    </subcellularLocation>
</comment>
<comment type="caution">
    <text evidence="3">The sequence shown here is derived from an EMBL/GenBank/DDBJ whole genome shotgun (WGS) entry which is preliminary data.</text>
</comment>
<dbReference type="Pfam" id="PF11951">
    <property type="entry name" value="Fungal_trans_2"/>
    <property type="match status" value="1"/>
</dbReference>
<dbReference type="EMBL" id="JAXOVC010000004">
    <property type="protein sequence ID" value="KAK4502923.1"/>
    <property type="molecule type" value="Genomic_DNA"/>
</dbReference>
<gene>
    <name evidence="3" type="ORF">PRZ48_006350</name>
</gene>
<accession>A0ABR0EP07</accession>
<name>A0ABR0EP07_ZASCE</name>
<dbReference type="PANTHER" id="PTHR37534:SF46">
    <property type="entry name" value="ZN(II)2CYS6 TRANSCRIPTION FACTOR (EUROFUNG)"/>
    <property type="match status" value="1"/>
</dbReference>
<proteinExistence type="predicted"/>
<dbReference type="PANTHER" id="PTHR37534">
    <property type="entry name" value="TRANSCRIPTIONAL ACTIVATOR PROTEIN UGA3"/>
    <property type="match status" value="1"/>
</dbReference>
<reference evidence="3 4" key="1">
    <citation type="journal article" date="2023" name="G3 (Bethesda)">
        <title>A chromosome-level genome assembly of Zasmidium syzygii isolated from banana leaves.</title>
        <authorList>
            <person name="van Westerhoven A.C."/>
            <person name="Mehrabi R."/>
            <person name="Talebi R."/>
            <person name="Steentjes M.B.F."/>
            <person name="Corcolon B."/>
            <person name="Chong P.A."/>
            <person name="Kema G.H.J."/>
            <person name="Seidl M.F."/>
        </authorList>
    </citation>
    <scope>NUCLEOTIDE SEQUENCE [LARGE SCALE GENOMIC DNA]</scope>
    <source>
        <strain evidence="3 4">P124</strain>
    </source>
</reference>
<evidence type="ECO:0000313" key="4">
    <source>
        <dbReference type="Proteomes" id="UP001305779"/>
    </source>
</evidence>
<evidence type="ECO:0000313" key="3">
    <source>
        <dbReference type="EMBL" id="KAK4502923.1"/>
    </source>
</evidence>
<keyword evidence="2" id="KW-0539">Nucleus</keyword>